<feature type="domain" description="Hydrogen maturase F dimerization" evidence="4">
    <location>
        <begin position="168"/>
        <end position="265"/>
    </location>
</feature>
<dbReference type="Pfam" id="PF18128">
    <property type="entry name" value="HydF_dimer"/>
    <property type="match status" value="1"/>
</dbReference>
<evidence type="ECO:0000259" key="5">
    <source>
        <dbReference type="Pfam" id="PF18133"/>
    </source>
</evidence>
<feature type="domain" description="G" evidence="3">
    <location>
        <begin position="9"/>
        <end position="125"/>
    </location>
</feature>
<dbReference type="NCBIfam" id="TIGR00231">
    <property type="entry name" value="small_GTP"/>
    <property type="match status" value="1"/>
</dbReference>
<gene>
    <name evidence="6" type="primary">hydF</name>
    <name evidence="6" type="ORF">VLK81_07590</name>
</gene>
<dbReference type="Gene3D" id="3.40.50.11410">
    <property type="match status" value="1"/>
</dbReference>
<evidence type="ECO:0000256" key="1">
    <source>
        <dbReference type="ARBA" id="ARBA00022741"/>
    </source>
</evidence>
<dbReference type="PANTHER" id="PTHR42714:SF6">
    <property type="entry name" value="TRANSLATION INITIATION FACTOR IF-2"/>
    <property type="match status" value="1"/>
</dbReference>
<dbReference type="SUPFAM" id="SSF52540">
    <property type="entry name" value="P-loop containing nucleoside triphosphate hydrolases"/>
    <property type="match status" value="1"/>
</dbReference>
<evidence type="ECO:0000259" key="4">
    <source>
        <dbReference type="Pfam" id="PF18128"/>
    </source>
</evidence>
<dbReference type="RefSeq" id="WP_324620023.1">
    <property type="nucleotide sequence ID" value="NZ_JAYKOT010000003.1"/>
</dbReference>
<evidence type="ECO:0000313" key="6">
    <source>
        <dbReference type="EMBL" id="MEB3429868.1"/>
    </source>
</evidence>
<name>A0AAW9MYA5_9FIRM</name>
<keyword evidence="7" id="KW-1185">Reference proteome</keyword>
<comment type="caution">
    <text evidence="6">The sequence shown here is derived from an EMBL/GenBank/DDBJ whole genome shotgun (WGS) entry which is preliminary data.</text>
</comment>
<dbReference type="Pfam" id="PF18133">
    <property type="entry name" value="HydF_tetramer"/>
    <property type="match status" value="1"/>
</dbReference>
<dbReference type="GO" id="GO:0002098">
    <property type="term" value="P:tRNA wobble uridine modification"/>
    <property type="evidence" value="ECO:0007669"/>
    <property type="project" value="TreeGrafter"/>
</dbReference>
<organism evidence="6 7">
    <name type="scientific">Citroniella saccharovorans</name>
    <dbReference type="NCBI Taxonomy" id="2053367"/>
    <lineage>
        <taxon>Bacteria</taxon>
        <taxon>Bacillati</taxon>
        <taxon>Bacillota</taxon>
        <taxon>Tissierellia</taxon>
        <taxon>Tissierellales</taxon>
        <taxon>Peptoniphilaceae</taxon>
        <taxon>Citroniella</taxon>
    </lineage>
</organism>
<keyword evidence="2" id="KW-0342">GTP-binding</keyword>
<dbReference type="EMBL" id="JAYKOT010000003">
    <property type="protein sequence ID" value="MEB3429868.1"/>
    <property type="molecule type" value="Genomic_DNA"/>
</dbReference>
<dbReference type="InterPro" id="IPR005225">
    <property type="entry name" value="Small_GTP-bd"/>
</dbReference>
<accession>A0AAW9MYA5</accession>
<dbReference type="Gene3D" id="3.40.50.300">
    <property type="entry name" value="P-loop containing nucleotide triphosphate hydrolases"/>
    <property type="match status" value="1"/>
</dbReference>
<keyword evidence="1" id="KW-0547">Nucleotide-binding</keyword>
<dbReference type="PANTHER" id="PTHR42714">
    <property type="entry name" value="TRNA MODIFICATION GTPASE GTPBP3"/>
    <property type="match status" value="1"/>
</dbReference>
<evidence type="ECO:0000256" key="2">
    <source>
        <dbReference type="ARBA" id="ARBA00023134"/>
    </source>
</evidence>
<dbReference type="InterPro" id="IPR041606">
    <property type="entry name" value="HydF_dimer"/>
</dbReference>
<dbReference type="InterPro" id="IPR040644">
    <property type="entry name" value="HydF_tetramer"/>
</dbReference>
<evidence type="ECO:0000259" key="3">
    <source>
        <dbReference type="Pfam" id="PF01926"/>
    </source>
</evidence>
<dbReference type="Proteomes" id="UP001357733">
    <property type="component" value="Unassembled WGS sequence"/>
</dbReference>
<dbReference type="CDD" id="cd00880">
    <property type="entry name" value="Era_like"/>
    <property type="match status" value="1"/>
</dbReference>
<proteinExistence type="predicted"/>
<dbReference type="GO" id="GO:0005737">
    <property type="term" value="C:cytoplasm"/>
    <property type="evidence" value="ECO:0007669"/>
    <property type="project" value="TreeGrafter"/>
</dbReference>
<sequence>MITGERKIIGIFGKVNSGKSTFINNLTKSNASIVSSEEGTTTDPVKVYYEIKNLGKTVIYDTAGFGDKSKLGKVREERSFEILDKCDLCIYVIDLTLNKGKESIDPIDEGFLERVESLQKKVIYIARVNKDFKKDFYLPSLIYRGEEDNYKVFEIIKKLLNSDSKKHLLGDLVKEGDRVVLVIPIDDQSPKDRIILPQQMVIRSLLDKKALISICGPKEILELKSSLDKIDLIITDSQAFKEVYKIAKDEIKITSFSILFAAFKGDLDYFIESFYKIKDSKNIVIYEGCFHHPGEDDIARVKIPNLIRKKFGDKNFSFTRNRNDLKGNDLAIICGSCTKTSSEVLDLINFAKENGVYMTNFGITIAGLTDILEKVALP</sequence>
<dbReference type="GO" id="GO:0030488">
    <property type="term" value="P:tRNA methylation"/>
    <property type="evidence" value="ECO:0007669"/>
    <property type="project" value="TreeGrafter"/>
</dbReference>
<dbReference type="Gene3D" id="3.40.50.11420">
    <property type="match status" value="1"/>
</dbReference>
<dbReference type="InterPro" id="IPR006073">
    <property type="entry name" value="GTP-bd"/>
</dbReference>
<protein>
    <submittedName>
        <fullName evidence="6">[FeFe] hydrogenase H-cluster maturation GTPase HydF</fullName>
    </submittedName>
</protein>
<reference evidence="6 7" key="1">
    <citation type="submission" date="2024-01" db="EMBL/GenBank/DDBJ databases">
        <title>Complete genome sequence of Citroniella saccharovorans strain M6.X9, isolated from human fecal sample.</title>
        <authorList>
            <person name="Cheng G."/>
            <person name="Westerholm M."/>
            <person name="Schnurer A."/>
        </authorList>
    </citation>
    <scope>NUCLEOTIDE SEQUENCE [LARGE SCALE GENOMIC DNA]</scope>
    <source>
        <strain evidence="6 7">DSM 29873</strain>
    </source>
</reference>
<dbReference type="Pfam" id="PF01926">
    <property type="entry name" value="MMR_HSR1"/>
    <property type="match status" value="1"/>
</dbReference>
<evidence type="ECO:0000313" key="7">
    <source>
        <dbReference type="Proteomes" id="UP001357733"/>
    </source>
</evidence>
<dbReference type="GO" id="GO:0005525">
    <property type="term" value="F:GTP binding"/>
    <property type="evidence" value="ECO:0007669"/>
    <property type="project" value="UniProtKB-KW"/>
</dbReference>
<feature type="domain" description="Hydrogen maturase F tetramerization" evidence="5">
    <location>
        <begin position="271"/>
        <end position="375"/>
    </location>
</feature>
<dbReference type="NCBIfam" id="TIGR03918">
    <property type="entry name" value="GTP_HydF"/>
    <property type="match status" value="1"/>
</dbReference>
<dbReference type="InterPro" id="IPR027417">
    <property type="entry name" value="P-loop_NTPase"/>
</dbReference>
<dbReference type="AlphaFoldDB" id="A0AAW9MYA5"/>
<dbReference type="InterPro" id="IPR023873">
    <property type="entry name" value="FeFe-hyd_GTPase_HydF"/>
</dbReference>